<evidence type="ECO:0000313" key="14">
    <source>
        <dbReference type="Proteomes" id="UP001420932"/>
    </source>
</evidence>
<keyword evidence="7" id="KW-0804">Transcription</keyword>
<evidence type="ECO:0000256" key="3">
    <source>
        <dbReference type="ARBA" id="ARBA00022771"/>
    </source>
</evidence>
<dbReference type="InterPro" id="IPR036770">
    <property type="entry name" value="Ankyrin_rpt-contain_sf"/>
</dbReference>
<dbReference type="Pfam" id="PF03110">
    <property type="entry name" value="SBP"/>
    <property type="match status" value="1"/>
</dbReference>
<evidence type="ECO:0000256" key="5">
    <source>
        <dbReference type="ARBA" id="ARBA00023015"/>
    </source>
</evidence>
<evidence type="ECO:0000256" key="1">
    <source>
        <dbReference type="ARBA" id="ARBA00004123"/>
    </source>
</evidence>
<dbReference type="EMBL" id="JBBNAF010000013">
    <property type="protein sequence ID" value="KAK9086212.1"/>
    <property type="molecule type" value="Genomic_DNA"/>
</dbReference>
<feature type="region of interest" description="Disordered" evidence="10">
    <location>
        <begin position="454"/>
        <end position="487"/>
    </location>
</feature>
<keyword evidence="6" id="KW-0238">DNA-binding</keyword>
<dbReference type="GO" id="GO:0003677">
    <property type="term" value="F:DNA binding"/>
    <property type="evidence" value="ECO:0007669"/>
    <property type="project" value="UniProtKB-KW"/>
</dbReference>
<feature type="region of interest" description="Disordered" evidence="10">
    <location>
        <begin position="232"/>
        <end position="253"/>
    </location>
</feature>
<evidence type="ECO:0000256" key="9">
    <source>
        <dbReference type="PROSITE-ProRule" id="PRU00470"/>
    </source>
</evidence>
<evidence type="ECO:0000259" key="12">
    <source>
        <dbReference type="PROSITE" id="PS51141"/>
    </source>
</evidence>
<keyword evidence="8" id="KW-0539">Nucleus</keyword>
<feature type="transmembrane region" description="Helical" evidence="11">
    <location>
        <begin position="1000"/>
        <end position="1023"/>
    </location>
</feature>
<keyword evidence="11" id="KW-1133">Transmembrane helix</keyword>
<feature type="compositionally biased region" description="Low complexity" evidence="10">
    <location>
        <begin position="467"/>
        <end position="483"/>
    </location>
</feature>
<keyword evidence="11" id="KW-0812">Transmembrane</keyword>
<sequence length="1045" mass="115880">METKIGDKFHHFYGPGEPEFVLMEKELKGDGKRSVEWDLNDWKWDGDLFIASPLRPVPTTDHRSRQLFPVREEEEEEVPVAGDSSNSLSSSSDEMNVGSEKGRRELEKRRRVFVVDENGLNDEGGNLSLKLGGDEYPIADSEFGNNWDGKNGKKSKVASGSASNRSVCQVENCGAELTNAKDYHRRHKVCEMHSKASKALVANVMQRFCQQCSRFHVLQEFDEGKRSCRRRLAGHNRRRRKTHPETVVNGSSVNDDRSSSYLLITLLKILSNMQSNNSNQTKDQDFLSHLLRNLASFGDATNGLQDLRNNGATDGLSPEIVPRLLANGAGPSSHLPSTSKANGNIDTDCTGRRITDQNVKPVASEMPQNLFNKDSSLSRTVQTMLLSETSTLSQLKGSSLSKTLSPGLDDGRAKLSNIDLNNVYDSSQDNAEVFEGRNPPTNYGTGYPDFPSWLRKDSHLSSPPQTSGNSDSASGHSPSSSSGEAQSRTDRIVFKLFGKDPSEFPLALRGQILDWLSHSPTDIESYIRPGCIVLTIYLRLPESAWQELCSNLSSCLSKLLDGSNDSFWRTGWVYARVHHHIAFICSGQVVLETPIPLKSDSHCRISSVTPIAVSICGGSVQFVVRGFHLFRPSAKLLCAAGGKYLVQETTNDLVDTITLKEHDELQCLSFHCSVPDIVDRGFIEVEEHGLSSGFFPFIVAEPDVCSEIRMLESAIEMTESRDDIDGSTEMIDTKTQALNFIHELGWLLHRVRLRCRLGDFNSNSNVFSFSRLKWLMDFSMDRDWCAVVKKLLDIVFDGTVCADKHPSVQLALLEMGLLHRAVRRSCRPMVELLLGYIPNKSLATEESELKQQVKGESAGFLFKPDAAGPAGLTPLHLAASRDGSESILDALTNDAGLVGVQAWKNARDSTGFTPEDYARLRGHYSYIHLVHRKINKISGMVHVVDIPAGILTDKKPSSSLSNAKAASLELDKSLPKAIRTQQNCKLCERSRTLGNSRSYLAYRPVLLSMVAIATVCVCVALLFKSSPEVLFVYPFRWELVDYGFM</sequence>
<dbReference type="PANTHER" id="PTHR31251:SF86">
    <property type="entry name" value="SQUAMOSA PROMOTER-BINDING-LIKE PROTEIN 1"/>
    <property type="match status" value="1"/>
</dbReference>
<organism evidence="13 14">
    <name type="scientific">Stephania yunnanensis</name>
    <dbReference type="NCBI Taxonomy" id="152371"/>
    <lineage>
        <taxon>Eukaryota</taxon>
        <taxon>Viridiplantae</taxon>
        <taxon>Streptophyta</taxon>
        <taxon>Embryophyta</taxon>
        <taxon>Tracheophyta</taxon>
        <taxon>Spermatophyta</taxon>
        <taxon>Magnoliopsida</taxon>
        <taxon>Ranunculales</taxon>
        <taxon>Menispermaceae</taxon>
        <taxon>Menispermoideae</taxon>
        <taxon>Cissampelideae</taxon>
        <taxon>Stephania</taxon>
    </lineage>
</organism>
<evidence type="ECO:0000256" key="8">
    <source>
        <dbReference type="ARBA" id="ARBA00023242"/>
    </source>
</evidence>
<dbReference type="GO" id="GO:0005634">
    <property type="term" value="C:nucleus"/>
    <property type="evidence" value="ECO:0007669"/>
    <property type="project" value="UniProtKB-SubCell"/>
</dbReference>
<proteinExistence type="predicted"/>
<feature type="region of interest" description="Disordered" evidence="10">
    <location>
        <begin position="323"/>
        <end position="353"/>
    </location>
</feature>
<dbReference type="SUPFAM" id="SSF48403">
    <property type="entry name" value="Ankyrin repeat"/>
    <property type="match status" value="1"/>
</dbReference>
<dbReference type="GO" id="GO:0008270">
    <property type="term" value="F:zinc ion binding"/>
    <property type="evidence" value="ECO:0007669"/>
    <property type="project" value="UniProtKB-KW"/>
</dbReference>
<keyword evidence="4" id="KW-0862">Zinc</keyword>
<reference evidence="13 14" key="1">
    <citation type="submission" date="2024-01" db="EMBL/GenBank/DDBJ databases">
        <title>Genome assemblies of Stephania.</title>
        <authorList>
            <person name="Yang L."/>
        </authorList>
    </citation>
    <scope>NUCLEOTIDE SEQUENCE [LARGE SCALE GENOMIC DNA]</scope>
    <source>
        <strain evidence="13">YNDBR</strain>
        <tissue evidence="13">Leaf</tissue>
    </source>
</reference>
<dbReference type="PANTHER" id="PTHR31251">
    <property type="entry name" value="SQUAMOSA PROMOTER-BINDING-LIKE PROTEIN 4"/>
    <property type="match status" value="1"/>
</dbReference>
<feature type="domain" description="SBP-type" evidence="12">
    <location>
        <begin position="165"/>
        <end position="242"/>
    </location>
</feature>
<dbReference type="FunFam" id="4.10.1100.10:FF:000001">
    <property type="entry name" value="Squamosa promoter-binding-like protein 14"/>
    <property type="match status" value="1"/>
</dbReference>
<dbReference type="InterPro" id="IPR044817">
    <property type="entry name" value="SBP-like"/>
</dbReference>
<keyword evidence="5" id="KW-0805">Transcription regulation</keyword>
<keyword evidence="11" id="KW-0472">Membrane</keyword>
<evidence type="ECO:0000256" key="6">
    <source>
        <dbReference type="ARBA" id="ARBA00023125"/>
    </source>
</evidence>
<evidence type="ECO:0000256" key="4">
    <source>
        <dbReference type="ARBA" id="ARBA00022833"/>
    </source>
</evidence>
<feature type="region of interest" description="Disordered" evidence="10">
    <location>
        <begin position="59"/>
        <end position="104"/>
    </location>
</feature>
<accession>A0AAP0E7F1</accession>
<dbReference type="PROSITE" id="PS51141">
    <property type="entry name" value="ZF_SBP"/>
    <property type="match status" value="1"/>
</dbReference>
<protein>
    <recommendedName>
        <fullName evidence="12">SBP-type domain-containing protein</fullName>
    </recommendedName>
</protein>
<dbReference type="SUPFAM" id="SSF103612">
    <property type="entry name" value="SBT domain"/>
    <property type="match status" value="1"/>
</dbReference>
<keyword evidence="2" id="KW-0479">Metal-binding</keyword>
<feature type="region of interest" description="Disordered" evidence="10">
    <location>
        <begin position="429"/>
        <end position="448"/>
    </location>
</feature>
<dbReference type="InterPro" id="IPR036893">
    <property type="entry name" value="SBP_sf"/>
</dbReference>
<name>A0AAP0E7F1_9MAGN</name>
<comment type="caution">
    <text evidence="13">The sequence shown here is derived from an EMBL/GenBank/DDBJ whole genome shotgun (WGS) entry which is preliminary data.</text>
</comment>
<gene>
    <name evidence="13" type="ORF">Syun_028606</name>
</gene>
<evidence type="ECO:0000256" key="2">
    <source>
        <dbReference type="ARBA" id="ARBA00022723"/>
    </source>
</evidence>
<evidence type="ECO:0000313" key="13">
    <source>
        <dbReference type="EMBL" id="KAK9086212.1"/>
    </source>
</evidence>
<dbReference type="Gene3D" id="1.25.40.20">
    <property type="entry name" value="Ankyrin repeat-containing domain"/>
    <property type="match status" value="1"/>
</dbReference>
<evidence type="ECO:0000256" key="11">
    <source>
        <dbReference type="SAM" id="Phobius"/>
    </source>
</evidence>
<comment type="subcellular location">
    <subcellularLocation>
        <location evidence="1">Nucleus</location>
    </subcellularLocation>
</comment>
<dbReference type="InterPro" id="IPR004333">
    <property type="entry name" value="SBP_dom"/>
</dbReference>
<evidence type="ECO:0000256" key="7">
    <source>
        <dbReference type="ARBA" id="ARBA00023163"/>
    </source>
</evidence>
<feature type="compositionally biased region" description="Basic residues" evidence="10">
    <location>
        <begin position="232"/>
        <end position="242"/>
    </location>
</feature>
<keyword evidence="3 9" id="KW-0863">Zinc-finger</keyword>
<keyword evidence="14" id="KW-1185">Reference proteome</keyword>
<dbReference type="Pfam" id="PF26102">
    <property type="entry name" value="Ig_SPL7"/>
    <property type="match status" value="1"/>
</dbReference>
<dbReference type="AlphaFoldDB" id="A0AAP0E7F1"/>
<evidence type="ECO:0000256" key="10">
    <source>
        <dbReference type="SAM" id="MobiDB-lite"/>
    </source>
</evidence>
<feature type="compositionally biased region" description="Polar residues" evidence="10">
    <location>
        <begin position="334"/>
        <end position="347"/>
    </location>
</feature>
<dbReference type="Gene3D" id="4.10.1100.10">
    <property type="entry name" value="Transcription factor, SBP-box domain"/>
    <property type="match status" value="1"/>
</dbReference>
<dbReference type="Proteomes" id="UP001420932">
    <property type="component" value="Unassembled WGS sequence"/>
</dbReference>